<comment type="caution">
    <text evidence="3">The sequence shown here is derived from an EMBL/GenBank/DDBJ whole genome shotgun (WGS) entry which is preliminary data.</text>
</comment>
<proteinExistence type="predicted"/>
<evidence type="ECO:0000313" key="3">
    <source>
        <dbReference type="EMBL" id="KAK4248931.1"/>
    </source>
</evidence>
<feature type="compositionally biased region" description="Basic and acidic residues" evidence="1">
    <location>
        <begin position="318"/>
        <end position="328"/>
    </location>
</feature>
<protein>
    <recommendedName>
        <fullName evidence="5">Tetraspanin</fullName>
    </recommendedName>
</protein>
<evidence type="ECO:0000256" key="1">
    <source>
        <dbReference type="SAM" id="MobiDB-lite"/>
    </source>
</evidence>
<reference evidence="3" key="2">
    <citation type="submission" date="2023-05" db="EMBL/GenBank/DDBJ databases">
        <authorList>
            <consortium name="Lawrence Berkeley National Laboratory"/>
            <person name="Steindorff A."/>
            <person name="Hensen N."/>
            <person name="Bonometti L."/>
            <person name="Westerberg I."/>
            <person name="Brannstrom I.O."/>
            <person name="Guillou S."/>
            <person name="Cros-Aarteil S."/>
            <person name="Calhoun S."/>
            <person name="Haridas S."/>
            <person name="Kuo A."/>
            <person name="Mondo S."/>
            <person name="Pangilinan J."/>
            <person name="Riley R."/>
            <person name="Labutti K."/>
            <person name="Andreopoulos B."/>
            <person name="Lipzen A."/>
            <person name="Chen C."/>
            <person name="Yanf M."/>
            <person name="Daum C."/>
            <person name="Ng V."/>
            <person name="Clum A."/>
            <person name="Ohm R."/>
            <person name="Martin F."/>
            <person name="Silar P."/>
            <person name="Natvig D."/>
            <person name="Lalanne C."/>
            <person name="Gautier V."/>
            <person name="Ament-Velasquez S.L."/>
            <person name="Kruys A."/>
            <person name="Hutchinson M.I."/>
            <person name="Powell A.J."/>
            <person name="Barry K."/>
            <person name="Miller A.N."/>
            <person name="Grigoriev I.V."/>
            <person name="Debuchy R."/>
            <person name="Gladieux P."/>
            <person name="Thoren M.H."/>
            <person name="Johannesson H."/>
        </authorList>
    </citation>
    <scope>NUCLEOTIDE SEQUENCE</scope>
    <source>
        <strain evidence="3">CBS 359.72</strain>
    </source>
</reference>
<gene>
    <name evidence="3" type="ORF">C7999DRAFT_30621</name>
</gene>
<keyword evidence="2" id="KW-1133">Transmembrane helix</keyword>
<feature type="compositionally biased region" description="Acidic residues" evidence="1">
    <location>
        <begin position="305"/>
        <end position="317"/>
    </location>
</feature>
<feature type="region of interest" description="Disordered" evidence="1">
    <location>
        <begin position="292"/>
        <end position="353"/>
    </location>
</feature>
<feature type="transmembrane region" description="Helical" evidence="2">
    <location>
        <begin position="218"/>
        <end position="239"/>
    </location>
</feature>
<dbReference type="EMBL" id="MU857630">
    <property type="protein sequence ID" value="KAK4248931.1"/>
    <property type="molecule type" value="Genomic_DNA"/>
</dbReference>
<keyword evidence="2" id="KW-0472">Membrane</keyword>
<name>A0AAN7CVR6_9PEZI</name>
<dbReference type="AlphaFoldDB" id="A0AAN7CVR6"/>
<keyword evidence="4" id="KW-1185">Reference proteome</keyword>
<feature type="transmembrane region" description="Helical" evidence="2">
    <location>
        <begin position="108"/>
        <end position="128"/>
    </location>
</feature>
<accession>A0AAN7CVR6</accession>
<dbReference type="Proteomes" id="UP001303647">
    <property type="component" value="Unassembled WGS sequence"/>
</dbReference>
<sequence>MALSLVLYILLILALMGVAIYEHITISTLSLPISPALTVLTILLPLLSTLTTFFTPSLFMNPNSHATITTNDDDNMNNNHRTRTRTHNHRSITSHPTGLRRTTTTITLSWLTNVLQLILMTVLTTLLAQPLSSSSSQGSSSLTDCLLSGKWRALWRAHDAPAIRAIQDALSCCGFRSTRDMAWPFPSRGGDGPGARACEVQFGRRDACLPLWEGQMRWALAGDVGVVLCVGLLQVLVLVGSAKGVRKGFGVAGVLESLMSVFGGGGGGKRPNGSEGRRPLLAAAPEGNRDIEGGRVVEAGYRDNVDDDEADYEDADREGEREQGREPVRYGVIGEGPRVEPAHHDPWAGVQRA</sequence>
<feature type="compositionally biased region" description="Basic and acidic residues" evidence="1">
    <location>
        <begin position="292"/>
        <end position="304"/>
    </location>
</feature>
<evidence type="ECO:0008006" key="5">
    <source>
        <dbReference type="Google" id="ProtNLM"/>
    </source>
</evidence>
<keyword evidence="2" id="KW-0812">Transmembrane</keyword>
<reference evidence="3" key="1">
    <citation type="journal article" date="2023" name="Mol. Phylogenet. Evol.">
        <title>Genome-scale phylogeny and comparative genomics of the fungal order Sordariales.</title>
        <authorList>
            <person name="Hensen N."/>
            <person name="Bonometti L."/>
            <person name="Westerberg I."/>
            <person name="Brannstrom I.O."/>
            <person name="Guillou S."/>
            <person name="Cros-Aarteil S."/>
            <person name="Calhoun S."/>
            <person name="Haridas S."/>
            <person name="Kuo A."/>
            <person name="Mondo S."/>
            <person name="Pangilinan J."/>
            <person name="Riley R."/>
            <person name="LaButti K."/>
            <person name="Andreopoulos B."/>
            <person name="Lipzen A."/>
            <person name="Chen C."/>
            <person name="Yan M."/>
            <person name="Daum C."/>
            <person name="Ng V."/>
            <person name="Clum A."/>
            <person name="Steindorff A."/>
            <person name="Ohm R.A."/>
            <person name="Martin F."/>
            <person name="Silar P."/>
            <person name="Natvig D.O."/>
            <person name="Lalanne C."/>
            <person name="Gautier V."/>
            <person name="Ament-Velasquez S.L."/>
            <person name="Kruys A."/>
            <person name="Hutchinson M.I."/>
            <person name="Powell A.J."/>
            <person name="Barry K."/>
            <person name="Miller A.N."/>
            <person name="Grigoriev I.V."/>
            <person name="Debuchy R."/>
            <person name="Gladieux P."/>
            <person name="Hiltunen Thoren M."/>
            <person name="Johannesson H."/>
        </authorList>
    </citation>
    <scope>NUCLEOTIDE SEQUENCE</scope>
    <source>
        <strain evidence="3">CBS 359.72</strain>
    </source>
</reference>
<feature type="compositionally biased region" description="Basic and acidic residues" evidence="1">
    <location>
        <begin position="337"/>
        <end position="346"/>
    </location>
</feature>
<evidence type="ECO:0000256" key="2">
    <source>
        <dbReference type="SAM" id="Phobius"/>
    </source>
</evidence>
<feature type="transmembrane region" description="Helical" evidence="2">
    <location>
        <begin position="33"/>
        <end position="54"/>
    </location>
</feature>
<evidence type="ECO:0000313" key="4">
    <source>
        <dbReference type="Proteomes" id="UP001303647"/>
    </source>
</evidence>
<organism evidence="3 4">
    <name type="scientific">Corynascus novoguineensis</name>
    <dbReference type="NCBI Taxonomy" id="1126955"/>
    <lineage>
        <taxon>Eukaryota</taxon>
        <taxon>Fungi</taxon>
        <taxon>Dikarya</taxon>
        <taxon>Ascomycota</taxon>
        <taxon>Pezizomycotina</taxon>
        <taxon>Sordariomycetes</taxon>
        <taxon>Sordariomycetidae</taxon>
        <taxon>Sordariales</taxon>
        <taxon>Chaetomiaceae</taxon>
        <taxon>Corynascus</taxon>
    </lineage>
</organism>